<organism evidence="1">
    <name type="scientific">freshwater metagenome</name>
    <dbReference type="NCBI Taxonomy" id="449393"/>
    <lineage>
        <taxon>unclassified sequences</taxon>
        <taxon>metagenomes</taxon>
        <taxon>ecological metagenomes</taxon>
    </lineage>
</organism>
<proteinExistence type="predicted"/>
<dbReference type="AlphaFoldDB" id="A0A6J6M8D5"/>
<evidence type="ECO:0000313" key="1">
    <source>
        <dbReference type="EMBL" id="CAB4670152.1"/>
    </source>
</evidence>
<dbReference type="EMBL" id="CAEZWV010000011">
    <property type="protein sequence ID" value="CAB4670152.1"/>
    <property type="molecule type" value="Genomic_DNA"/>
</dbReference>
<reference evidence="1" key="1">
    <citation type="submission" date="2020-05" db="EMBL/GenBank/DDBJ databases">
        <authorList>
            <person name="Chiriac C."/>
            <person name="Salcher M."/>
            <person name="Ghai R."/>
            <person name="Kavagutti S V."/>
        </authorList>
    </citation>
    <scope>NUCLEOTIDE SEQUENCE</scope>
</reference>
<accession>A0A6J6M8D5</accession>
<sequence length="303" mass="33837">MSIVFHNDPFTPFDRHETPFNDSPGFVPGNRRSIGIPDGLFPTAVDAVRLRVGARPLDVAQWVSPIDDDWASTIAMKRALIAERPHEVIAYIEGAEEACEEVAAGVLASIGANPSMESGIDALVDAALQTADDLCILLPDEDGVPRLAAAVLCSPNRWRLAEKIGGTMASIHSPVARYEEDLNSPVNSVMMRLSPERPMWRINWGISNHPALFQPDTPPITPEMDAADMWFRVEWQTLRRLPITGGILFTIRTYVEKLSDFMERDQPLVQDIAELVNKIHEDVAVYKSIAPYREKLFAYFETR</sequence>
<protein>
    <submittedName>
        <fullName evidence="1">Unannotated protein</fullName>
    </submittedName>
</protein>
<gene>
    <name evidence="1" type="ORF">UFOPK2295_00751</name>
</gene>
<name>A0A6J6M8D5_9ZZZZ</name>
<dbReference type="Pfam" id="PF11927">
    <property type="entry name" value="HODM_asu-like"/>
    <property type="match status" value="1"/>
</dbReference>
<dbReference type="InterPro" id="IPR021848">
    <property type="entry name" value="HODM_asu-like"/>
</dbReference>